<dbReference type="AlphaFoldDB" id="A0A0D9NUS1"/>
<organism evidence="1 2">
    <name type="scientific">Metarhizium anisopliae BRIP 53293</name>
    <dbReference type="NCBI Taxonomy" id="1291518"/>
    <lineage>
        <taxon>Eukaryota</taxon>
        <taxon>Fungi</taxon>
        <taxon>Dikarya</taxon>
        <taxon>Ascomycota</taxon>
        <taxon>Pezizomycotina</taxon>
        <taxon>Sordariomycetes</taxon>
        <taxon>Hypocreomycetidae</taxon>
        <taxon>Hypocreales</taxon>
        <taxon>Clavicipitaceae</taxon>
        <taxon>Metarhizium</taxon>
    </lineage>
</organism>
<reference evidence="2" key="1">
    <citation type="journal article" date="2014" name="BMC Genomics">
        <title>The genome sequence of the biocontrol fungus Metarhizium anisopliae and comparative genomics of Metarhizium species.</title>
        <authorList>
            <person name="Pattemore J.A."/>
            <person name="Hane J.K."/>
            <person name="Williams A.H."/>
            <person name="Wilson B.A."/>
            <person name="Stodart B.J."/>
            <person name="Ash G.J."/>
        </authorList>
    </citation>
    <scope>NUCLEOTIDE SEQUENCE [LARGE SCALE GENOMIC DNA]</scope>
    <source>
        <strain evidence="2">BRIP 53293</strain>
    </source>
</reference>
<name>A0A0D9NUS1_METAN</name>
<dbReference type="EMBL" id="KE384738">
    <property type="protein sequence ID" value="KJK77528.1"/>
    <property type="molecule type" value="Genomic_DNA"/>
</dbReference>
<evidence type="ECO:0000313" key="1">
    <source>
        <dbReference type="EMBL" id="KJK77528.1"/>
    </source>
</evidence>
<evidence type="ECO:0000313" key="2">
    <source>
        <dbReference type="Proteomes" id="UP000054544"/>
    </source>
</evidence>
<sequence>MDGGVFWAWAEETDRELIRVLADETENRDWDIAGTVTRLVSIQMAESETTPVENSFVVSFPVKKSDHAGQGFLTELKMEL</sequence>
<accession>A0A0D9NUS1</accession>
<protein>
    <submittedName>
        <fullName evidence="1">Uncharacterized protein</fullName>
    </submittedName>
</protein>
<gene>
    <name evidence="1" type="ORF">H634G_07267</name>
</gene>
<proteinExistence type="predicted"/>
<dbReference type="Proteomes" id="UP000054544">
    <property type="component" value="Unassembled WGS sequence"/>
</dbReference>
<keyword evidence="2" id="KW-1185">Reference proteome</keyword>